<name>A0A0D2MHY9_9CHLO</name>
<evidence type="ECO:0000313" key="3">
    <source>
        <dbReference type="Proteomes" id="UP000054498"/>
    </source>
</evidence>
<organism evidence="2 3">
    <name type="scientific">Monoraphidium neglectum</name>
    <dbReference type="NCBI Taxonomy" id="145388"/>
    <lineage>
        <taxon>Eukaryota</taxon>
        <taxon>Viridiplantae</taxon>
        <taxon>Chlorophyta</taxon>
        <taxon>core chlorophytes</taxon>
        <taxon>Chlorophyceae</taxon>
        <taxon>CS clade</taxon>
        <taxon>Sphaeropleales</taxon>
        <taxon>Selenastraceae</taxon>
        <taxon>Monoraphidium</taxon>
    </lineage>
</organism>
<keyword evidence="1" id="KW-0472">Membrane</keyword>
<dbReference type="GeneID" id="25730794"/>
<dbReference type="RefSeq" id="XP_013893640.1">
    <property type="nucleotide sequence ID" value="XM_014038186.1"/>
</dbReference>
<keyword evidence="3" id="KW-1185">Reference proteome</keyword>
<dbReference type="KEGG" id="mng:MNEG_13341"/>
<feature type="transmembrane region" description="Helical" evidence="1">
    <location>
        <begin position="55"/>
        <end position="74"/>
    </location>
</feature>
<gene>
    <name evidence="2" type="ORF">MNEG_13341</name>
</gene>
<evidence type="ECO:0000313" key="2">
    <source>
        <dbReference type="EMBL" id="KIY94620.1"/>
    </source>
</evidence>
<keyword evidence="1" id="KW-0812">Transmembrane</keyword>
<proteinExistence type="predicted"/>
<dbReference type="Proteomes" id="UP000054498">
    <property type="component" value="Unassembled WGS sequence"/>
</dbReference>
<evidence type="ECO:0000256" key="1">
    <source>
        <dbReference type="SAM" id="Phobius"/>
    </source>
</evidence>
<reference evidence="2 3" key="1">
    <citation type="journal article" date="2013" name="BMC Genomics">
        <title>Reconstruction of the lipid metabolism for the microalga Monoraphidium neglectum from its genome sequence reveals characteristics suitable for biofuel production.</title>
        <authorList>
            <person name="Bogen C."/>
            <person name="Al-Dilaimi A."/>
            <person name="Albersmeier A."/>
            <person name="Wichmann J."/>
            <person name="Grundmann M."/>
            <person name="Rupp O."/>
            <person name="Lauersen K.J."/>
            <person name="Blifernez-Klassen O."/>
            <person name="Kalinowski J."/>
            <person name="Goesmann A."/>
            <person name="Mussgnug J.H."/>
            <person name="Kruse O."/>
        </authorList>
    </citation>
    <scope>NUCLEOTIDE SEQUENCE [LARGE SCALE GENOMIC DNA]</scope>
    <source>
        <strain evidence="2 3">SAG 48.87</strain>
    </source>
</reference>
<dbReference type="AlphaFoldDB" id="A0A0D2MHY9"/>
<sequence>MHGGCTAGEIPLMNAVAREAARGALLRVAPERAGSFVWVPRLLSFPHPFLDSKSLLAGVLAAFIFAALMFGFVTQVDESHSACRTSAVN</sequence>
<protein>
    <submittedName>
        <fullName evidence="2">Uncharacterized protein</fullName>
    </submittedName>
</protein>
<keyword evidence="1" id="KW-1133">Transmembrane helix</keyword>
<accession>A0A0D2MHY9</accession>
<dbReference type="EMBL" id="KK103983">
    <property type="protein sequence ID" value="KIY94620.1"/>
    <property type="molecule type" value="Genomic_DNA"/>
</dbReference>